<dbReference type="EC" id="3.1.1.-" evidence="5"/>
<reference evidence="7 8" key="1">
    <citation type="submission" date="2024-08" db="EMBL/GenBank/DDBJ databases">
        <authorList>
            <person name="Cucini C."/>
            <person name="Frati F."/>
        </authorList>
    </citation>
    <scope>NUCLEOTIDE SEQUENCE [LARGE SCALE GENOMIC DNA]</scope>
</reference>
<dbReference type="PANTHER" id="PTHR43142:SF1">
    <property type="entry name" value="CARBOXYLIC ESTER HYDROLASE"/>
    <property type="match status" value="1"/>
</dbReference>
<evidence type="ECO:0000256" key="1">
    <source>
        <dbReference type="ARBA" id="ARBA00005964"/>
    </source>
</evidence>
<protein>
    <recommendedName>
        <fullName evidence="5">Carboxylic ester hydrolase</fullName>
        <ecNumber evidence="5">3.1.1.-</ecNumber>
    </recommendedName>
</protein>
<evidence type="ECO:0000256" key="3">
    <source>
        <dbReference type="ARBA" id="ARBA00022801"/>
    </source>
</evidence>
<evidence type="ECO:0000256" key="2">
    <source>
        <dbReference type="ARBA" id="ARBA00022487"/>
    </source>
</evidence>
<evidence type="ECO:0000313" key="7">
    <source>
        <dbReference type="EMBL" id="CAL8114282.1"/>
    </source>
</evidence>
<keyword evidence="4" id="KW-0325">Glycoprotein</keyword>
<feature type="chain" id="PRO_5044968273" description="Carboxylic ester hydrolase" evidence="5">
    <location>
        <begin position="17"/>
        <end position="600"/>
    </location>
</feature>
<dbReference type="Gene3D" id="3.40.50.1820">
    <property type="entry name" value="alpha/beta hydrolase"/>
    <property type="match status" value="1"/>
</dbReference>
<organism evidence="7 8">
    <name type="scientific">Orchesella dallaii</name>
    <dbReference type="NCBI Taxonomy" id="48710"/>
    <lineage>
        <taxon>Eukaryota</taxon>
        <taxon>Metazoa</taxon>
        <taxon>Ecdysozoa</taxon>
        <taxon>Arthropoda</taxon>
        <taxon>Hexapoda</taxon>
        <taxon>Collembola</taxon>
        <taxon>Entomobryomorpha</taxon>
        <taxon>Entomobryoidea</taxon>
        <taxon>Orchesellidae</taxon>
        <taxon>Orchesellinae</taxon>
        <taxon>Orchesella</taxon>
    </lineage>
</organism>
<dbReference type="PROSITE" id="PS00122">
    <property type="entry name" value="CARBOXYLESTERASE_B_1"/>
    <property type="match status" value="1"/>
</dbReference>
<evidence type="ECO:0000256" key="5">
    <source>
        <dbReference type="RuleBase" id="RU361235"/>
    </source>
</evidence>
<dbReference type="Proteomes" id="UP001642540">
    <property type="component" value="Unassembled WGS sequence"/>
</dbReference>
<dbReference type="EMBL" id="CAXLJM020000049">
    <property type="protein sequence ID" value="CAL8114282.1"/>
    <property type="molecule type" value="Genomic_DNA"/>
</dbReference>
<feature type="domain" description="Carboxylesterase type B" evidence="6">
    <location>
        <begin position="63"/>
        <end position="586"/>
    </location>
</feature>
<dbReference type="SUPFAM" id="SSF53474">
    <property type="entry name" value="alpha/beta-Hydrolases"/>
    <property type="match status" value="1"/>
</dbReference>
<dbReference type="PROSITE" id="PS00941">
    <property type="entry name" value="CARBOXYLESTERASE_B_2"/>
    <property type="match status" value="1"/>
</dbReference>
<keyword evidence="5" id="KW-0732">Signal</keyword>
<proteinExistence type="inferred from homology"/>
<dbReference type="InterPro" id="IPR029058">
    <property type="entry name" value="AB_hydrolase_fold"/>
</dbReference>
<sequence length="600" mass="68022">MVVVFLFNLMCAIVSCDPYYNPPTPGVFVESSDNSLLTEFISRTGRNLDGNESANLMSLTRPPPIVETKIGTLEGYFMKVVNGREVYAFDGIKYAEKPERFRSPVPKRPWRGVRQAKKPGHLCVQMHGAKLNRVLGHEDCLTLNIYTPQIPVQDYNPNMSTVIWFHGGSFIFGAGSEYGPAYLLQKDVILVTVNYRLGVLGFLSTGDEENPGNWGLKDQALAIKWVVDNISRFGGNPKSITLMGQSAGAVTVHLHMMSNMTKHLFQRAVGMSGSAFVGWAVHTPHQARKWAEKLARFMRCPTSRGTKVMMNCFRTRDPNFLTANLYNLYDIIAFPPVLLRPVIEPDLPGAFLTLSPKEAYEQNQVAKIPFIASNTREEADFIRIFLTGFGIFRLWLRHWEVLGPTMLDYRRITDNTTAVTHAIADFYFNGHETKDIAKIKGQELSRVGTDRYFNTGNRKTLEYHSKIAPTYSYIFGYKNPKGFANLFGMDHKEYGVSHSEDVSFIYNSSTYWESFDDHNGSLDISKLVVSLFTNFISTGEPLYTSENGTEHRIWEPVKDPSNPMFLQIDSEVTMISDPVKREMKFWETLGLNDSYAYEYA</sequence>
<dbReference type="Pfam" id="PF00135">
    <property type="entry name" value="COesterase"/>
    <property type="match status" value="1"/>
</dbReference>
<evidence type="ECO:0000313" key="8">
    <source>
        <dbReference type="Proteomes" id="UP001642540"/>
    </source>
</evidence>
<gene>
    <name evidence="7" type="ORF">ODALV1_LOCUS16395</name>
</gene>
<feature type="signal peptide" evidence="5">
    <location>
        <begin position="1"/>
        <end position="16"/>
    </location>
</feature>
<dbReference type="InterPro" id="IPR019819">
    <property type="entry name" value="Carboxylesterase_B_CS"/>
</dbReference>
<evidence type="ECO:0000259" key="6">
    <source>
        <dbReference type="Pfam" id="PF00135"/>
    </source>
</evidence>
<keyword evidence="3 5" id="KW-0378">Hydrolase</keyword>
<evidence type="ECO:0000256" key="4">
    <source>
        <dbReference type="ARBA" id="ARBA00023180"/>
    </source>
</evidence>
<comment type="caution">
    <text evidence="7">The sequence shown here is derived from an EMBL/GenBank/DDBJ whole genome shotgun (WGS) entry which is preliminary data.</text>
</comment>
<keyword evidence="8" id="KW-1185">Reference proteome</keyword>
<name>A0ABP1QXW2_9HEXA</name>
<keyword evidence="2" id="KW-0719">Serine esterase</keyword>
<dbReference type="PANTHER" id="PTHR43142">
    <property type="entry name" value="CARBOXYLIC ESTER HYDROLASE"/>
    <property type="match status" value="1"/>
</dbReference>
<accession>A0ABP1QXW2</accession>
<dbReference type="InterPro" id="IPR019826">
    <property type="entry name" value="Carboxylesterase_B_AS"/>
</dbReference>
<comment type="similarity">
    <text evidence="1 5">Belongs to the type-B carboxylesterase/lipase family.</text>
</comment>
<dbReference type="InterPro" id="IPR002018">
    <property type="entry name" value="CarbesteraseB"/>
</dbReference>